<dbReference type="AlphaFoldDB" id="A0A0E9SUN3"/>
<reference evidence="1" key="1">
    <citation type="submission" date="2014-11" db="EMBL/GenBank/DDBJ databases">
        <authorList>
            <person name="Amaro Gonzalez C."/>
        </authorList>
    </citation>
    <scope>NUCLEOTIDE SEQUENCE</scope>
</reference>
<sequence>MESGSCLCSCDQHLAVSKPRRHHRSGSKPIENMATLL</sequence>
<evidence type="ECO:0000313" key="1">
    <source>
        <dbReference type="EMBL" id="JAH44345.1"/>
    </source>
</evidence>
<reference evidence="1" key="2">
    <citation type="journal article" date="2015" name="Fish Shellfish Immunol.">
        <title>Early steps in the European eel (Anguilla anguilla)-Vibrio vulnificus interaction in the gills: Role of the RtxA13 toxin.</title>
        <authorList>
            <person name="Callol A."/>
            <person name="Pajuelo D."/>
            <person name="Ebbesson L."/>
            <person name="Teles M."/>
            <person name="MacKenzie S."/>
            <person name="Amaro C."/>
        </authorList>
    </citation>
    <scope>NUCLEOTIDE SEQUENCE</scope>
</reference>
<dbReference type="EMBL" id="GBXM01064232">
    <property type="protein sequence ID" value="JAH44345.1"/>
    <property type="molecule type" value="Transcribed_RNA"/>
</dbReference>
<protein>
    <submittedName>
        <fullName evidence="1">Uncharacterized protein</fullName>
    </submittedName>
</protein>
<name>A0A0E9SUN3_ANGAN</name>
<accession>A0A0E9SUN3</accession>
<proteinExistence type="predicted"/>
<organism evidence="1">
    <name type="scientific">Anguilla anguilla</name>
    <name type="common">European freshwater eel</name>
    <name type="synonym">Muraena anguilla</name>
    <dbReference type="NCBI Taxonomy" id="7936"/>
    <lineage>
        <taxon>Eukaryota</taxon>
        <taxon>Metazoa</taxon>
        <taxon>Chordata</taxon>
        <taxon>Craniata</taxon>
        <taxon>Vertebrata</taxon>
        <taxon>Euteleostomi</taxon>
        <taxon>Actinopterygii</taxon>
        <taxon>Neopterygii</taxon>
        <taxon>Teleostei</taxon>
        <taxon>Anguilliformes</taxon>
        <taxon>Anguillidae</taxon>
        <taxon>Anguilla</taxon>
    </lineage>
</organism>